<keyword evidence="1" id="KW-0812">Transmembrane</keyword>
<reference evidence="3 4" key="1">
    <citation type="submission" date="2023-07" db="EMBL/GenBank/DDBJ databases">
        <title>Genomic Encyclopedia of Type Strains, Phase IV (KMG-IV): sequencing the most valuable type-strain genomes for metagenomic binning, comparative biology and taxonomic classification.</title>
        <authorList>
            <person name="Goeker M."/>
        </authorList>
    </citation>
    <scope>NUCLEOTIDE SEQUENCE [LARGE SCALE GENOMIC DNA]</scope>
    <source>
        <strain evidence="3 4">DSM 15049</strain>
    </source>
</reference>
<evidence type="ECO:0000313" key="4">
    <source>
        <dbReference type="Proteomes" id="UP001232584"/>
    </source>
</evidence>
<keyword evidence="4" id="KW-1185">Reference proteome</keyword>
<dbReference type="InterPro" id="IPR054331">
    <property type="entry name" value="LiaF_TM"/>
</dbReference>
<keyword evidence="1" id="KW-0472">Membrane</keyword>
<sequence>MRKDRILWGCLLVLGSIGMIFGRLDYFPDINIFNIIVAVILLGICIKNIFRMNFPGILFPIAFIGIIFDDQLGITAITPWTLLVATGLLSGGLSMIFSRGSKYKHGFSYNKTDWDSYKYEEIDVEDEGHIKLYTSFAGSIKYINTDKFEQADLKCSFGSMKVYFDNATLKNNRGIARIDASFCGVEIYVPREWSVENGISSSFSAVDEKFRRNYNSECVLTLVGNASFSRVEIIYI</sequence>
<dbReference type="Pfam" id="PF22570">
    <property type="entry name" value="LiaF-TM"/>
    <property type="match status" value="1"/>
</dbReference>
<feature type="transmembrane region" description="Helical" evidence="1">
    <location>
        <begin position="32"/>
        <end position="50"/>
    </location>
</feature>
<dbReference type="RefSeq" id="WP_307508238.1">
    <property type="nucleotide sequence ID" value="NZ_BAAACE010000005.1"/>
</dbReference>
<dbReference type="EMBL" id="JAUSWG010000010">
    <property type="protein sequence ID" value="MDQ0557350.1"/>
    <property type="molecule type" value="Genomic_DNA"/>
</dbReference>
<evidence type="ECO:0000259" key="2">
    <source>
        <dbReference type="Pfam" id="PF22570"/>
    </source>
</evidence>
<evidence type="ECO:0000256" key="1">
    <source>
        <dbReference type="SAM" id="Phobius"/>
    </source>
</evidence>
<dbReference type="Proteomes" id="UP001232584">
    <property type="component" value="Unassembled WGS sequence"/>
</dbReference>
<feature type="domain" description="LiaF transmembrane" evidence="2">
    <location>
        <begin position="7"/>
        <end position="101"/>
    </location>
</feature>
<organism evidence="3 4">
    <name type="scientific">Paraclostridium ghonii</name>
    <dbReference type="NCBI Taxonomy" id="29358"/>
    <lineage>
        <taxon>Bacteria</taxon>
        <taxon>Bacillati</taxon>
        <taxon>Bacillota</taxon>
        <taxon>Clostridia</taxon>
        <taxon>Peptostreptococcales</taxon>
        <taxon>Peptostreptococcaceae</taxon>
        <taxon>Paraclostridium</taxon>
    </lineage>
</organism>
<accession>A0ABU0N2G4</accession>
<protein>
    <submittedName>
        <fullName evidence="3">Membrane protein</fullName>
    </submittedName>
</protein>
<feature type="transmembrane region" description="Helical" evidence="1">
    <location>
        <begin position="57"/>
        <end position="74"/>
    </location>
</feature>
<comment type="caution">
    <text evidence="3">The sequence shown here is derived from an EMBL/GenBank/DDBJ whole genome shotgun (WGS) entry which is preliminary data.</text>
</comment>
<proteinExistence type="predicted"/>
<gene>
    <name evidence="3" type="ORF">QOZ92_002476</name>
</gene>
<name>A0ABU0N2G4_9FIRM</name>
<feature type="transmembrane region" description="Helical" evidence="1">
    <location>
        <begin position="80"/>
        <end position="98"/>
    </location>
</feature>
<keyword evidence="1" id="KW-1133">Transmembrane helix</keyword>
<evidence type="ECO:0000313" key="3">
    <source>
        <dbReference type="EMBL" id="MDQ0557350.1"/>
    </source>
</evidence>